<protein>
    <submittedName>
        <fullName evidence="1">Uncharacterized protein</fullName>
    </submittedName>
</protein>
<reference evidence="1 2" key="1">
    <citation type="submission" date="2019-08" db="EMBL/GenBank/DDBJ databases">
        <title>Bacillus genomes from the desert of Cuatro Cienegas, Coahuila.</title>
        <authorList>
            <person name="Olmedo-Alvarez G."/>
        </authorList>
    </citation>
    <scope>NUCLEOTIDE SEQUENCE [LARGE SCALE GENOMIC DNA]</scope>
    <source>
        <strain evidence="1 2">CH128b_4D</strain>
    </source>
</reference>
<gene>
    <name evidence="1" type="ORF">FZC84_11990</name>
</gene>
<comment type="caution">
    <text evidence="1">The sequence shown here is derived from an EMBL/GenBank/DDBJ whole genome shotgun (WGS) entry which is preliminary data.</text>
</comment>
<sequence>MEQLDLLSLIENEDLVESRLKHVQSLLDDFGLENIQVVAINKHYEWSFLGKENGTIYSFHIYKRIGWLDLRRYSFNYSWERVLNRTLNFIVVE</sequence>
<dbReference type="EMBL" id="VTEG01000007">
    <property type="protein sequence ID" value="TYR99090.1"/>
    <property type="molecule type" value="Genomic_DNA"/>
</dbReference>
<accession>A0A5D4MDN1</accession>
<evidence type="ECO:0000313" key="1">
    <source>
        <dbReference type="EMBL" id="TYR99090.1"/>
    </source>
</evidence>
<name>A0A5D4MDN1_9BACI</name>
<organism evidence="1 2">
    <name type="scientific">Rossellomorea vietnamensis</name>
    <dbReference type="NCBI Taxonomy" id="218284"/>
    <lineage>
        <taxon>Bacteria</taxon>
        <taxon>Bacillati</taxon>
        <taxon>Bacillota</taxon>
        <taxon>Bacilli</taxon>
        <taxon>Bacillales</taxon>
        <taxon>Bacillaceae</taxon>
        <taxon>Rossellomorea</taxon>
    </lineage>
</organism>
<evidence type="ECO:0000313" key="2">
    <source>
        <dbReference type="Proteomes" id="UP000325182"/>
    </source>
</evidence>
<proteinExistence type="predicted"/>
<dbReference type="AlphaFoldDB" id="A0A5D4MDN1"/>
<dbReference type="Proteomes" id="UP000325182">
    <property type="component" value="Unassembled WGS sequence"/>
</dbReference>
<dbReference type="RefSeq" id="WP_148954010.1">
    <property type="nucleotide sequence ID" value="NZ_VTEG01000007.1"/>
</dbReference>